<comment type="caution">
    <text evidence="1">The sequence shown here is derived from an EMBL/GenBank/DDBJ whole genome shotgun (WGS) entry which is preliminary data.</text>
</comment>
<evidence type="ECO:0000313" key="1">
    <source>
        <dbReference type="EMBL" id="NGY61410.1"/>
    </source>
</evidence>
<sequence>MTDVIDQAAGVVAELVPPPVRRHPLHGRNTALLRVALGATTVAAAVEVAEWASLSEQERRGGVFRLGALAAATWCLVRALRCR</sequence>
<accession>A0A7C9RRW8</accession>
<reference evidence="1 2" key="1">
    <citation type="submission" date="2020-03" db="EMBL/GenBank/DDBJ databases">
        <title>Isolation and identification of active actinomycetes.</title>
        <authorList>
            <person name="Sun X."/>
        </authorList>
    </citation>
    <scope>NUCLEOTIDE SEQUENCE [LARGE SCALE GENOMIC DNA]</scope>
    <source>
        <strain evidence="1 2">NEAU-D13</strain>
    </source>
</reference>
<dbReference type="Proteomes" id="UP000481360">
    <property type="component" value="Unassembled WGS sequence"/>
</dbReference>
<dbReference type="RefSeq" id="WP_166047821.1">
    <property type="nucleotide sequence ID" value="NZ_JAAMPJ010000005.1"/>
</dbReference>
<evidence type="ECO:0000313" key="2">
    <source>
        <dbReference type="Proteomes" id="UP000481360"/>
    </source>
</evidence>
<keyword evidence="2" id="KW-1185">Reference proteome</keyword>
<dbReference type="EMBL" id="JAAMPJ010000005">
    <property type="protein sequence ID" value="NGY61410.1"/>
    <property type="molecule type" value="Genomic_DNA"/>
</dbReference>
<name>A0A7C9RRW8_9PSEU</name>
<organism evidence="1 2">
    <name type="scientific">Lentzea alba</name>
    <dbReference type="NCBI Taxonomy" id="2714351"/>
    <lineage>
        <taxon>Bacteria</taxon>
        <taxon>Bacillati</taxon>
        <taxon>Actinomycetota</taxon>
        <taxon>Actinomycetes</taxon>
        <taxon>Pseudonocardiales</taxon>
        <taxon>Pseudonocardiaceae</taxon>
        <taxon>Lentzea</taxon>
    </lineage>
</organism>
<protein>
    <submittedName>
        <fullName evidence="1">Uncharacterized protein</fullName>
    </submittedName>
</protein>
<dbReference type="AlphaFoldDB" id="A0A7C9RRW8"/>
<proteinExistence type="predicted"/>
<gene>
    <name evidence="1" type="ORF">G7043_21020</name>
</gene>